<feature type="region of interest" description="Disordered" evidence="1">
    <location>
        <begin position="1"/>
        <end position="44"/>
    </location>
</feature>
<sequence length="95" mass="10293">MKAHPNSHDGSALSGHHTDGPWKQQTGRGGGSLHSIWGSPANTRSGPTVLNFIDLRGGVVLPPRQAVARSWGHHYPCYRPLLQGRGARRDTPAFH</sequence>
<accession>A0A5B7EDM0</accession>
<dbReference type="AlphaFoldDB" id="A0A5B7EDM0"/>
<evidence type="ECO:0000313" key="2">
    <source>
        <dbReference type="EMBL" id="MPC31083.1"/>
    </source>
</evidence>
<reference evidence="2 3" key="1">
    <citation type="submission" date="2019-05" db="EMBL/GenBank/DDBJ databases">
        <title>Another draft genome of Portunus trituberculatus and its Hox gene families provides insights of decapod evolution.</title>
        <authorList>
            <person name="Jeong J.-H."/>
            <person name="Song I."/>
            <person name="Kim S."/>
            <person name="Choi T."/>
            <person name="Kim D."/>
            <person name="Ryu S."/>
            <person name="Kim W."/>
        </authorList>
    </citation>
    <scope>NUCLEOTIDE SEQUENCE [LARGE SCALE GENOMIC DNA]</scope>
    <source>
        <tissue evidence="2">Muscle</tissue>
    </source>
</reference>
<dbReference type="EMBL" id="VSRR010002365">
    <property type="protein sequence ID" value="MPC31083.1"/>
    <property type="molecule type" value="Genomic_DNA"/>
</dbReference>
<gene>
    <name evidence="2" type="ORF">E2C01_024360</name>
</gene>
<keyword evidence="3" id="KW-1185">Reference proteome</keyword>
<evidence type="ECO:0000313" key="3">
    <source>
        <dbReference type="Proteomes" id="UP000324222"/>
    </source>
</evidence>
<protein>
    <submittedName>
        <fullName evidence="2">Uncharacterized protein</fullName>
    </submittedName>
</protein>
<dbReference type="Proteomes" id="UP000324222">
    <property type="component" value="Unassembled WGS sequence"/>
</dbReference>
<evidence type="ECO:0000256" key="1">
    <source>
        <dbReference type="SAM" id="MobiDB-lite"/>
    </source>
</evidence>
<proteinExistence type="predicted"/>
<organism evidence="2 3">
    <name type="scientific">Portunus trituberculatus</name>
    <name type="common">Swimming crab</name>
    <name type="synonym">Neptunus trituberculatus</name>
    <dbReference type="NCBI Taxonomy" id="210409"/>
    <lineage>
        <taxon>Eukaryota</taxon>
        <taxon>Metazoa</taxon>
        <taxon>Ecdysozoa</taxon>
        <taxon>Arthropoda</taxon>
        <taxon>Crustacea</taxon>
        <taxon>Multicrustacea</taxon>
        <taxon>Malacostraca</taxon>
        <taxon>Eumalacostraca</taxon>
        <taxon>Eucarida</taxon>
        <taxon>Decapoda</taxon>
        <taxon>Pleocyemata</taxon>
        <taxon>Brachyura</taxon>
        <taxon>Eubrachyura</taxon>
        <taxon>Portunoidea</taxon>
        <taxon>Portunidae</taxon>
        <taxon>Portuninae</taxon>
        <taxon>Portunus</taxon>
    </lineage>
</organism>
<name>A0A5B7EDM0_PORTR</name>
<comment type="caution">
    <text evidence="2">The sequence shown here is derived from an EMBL/GenBank/DDBJ whole genome shotgun (WGS) entry which is preliminary data.</text>
</comment>